<dbReference type="GO" id="GO:0006171">
    <property type="term" value="P:cAMP biosynthetic process"/>
    <property type="evidence" value="ECO:0007669"/>
    <property type="project" value="TreeGrafter"/>
</dbReference>
<feature type="domain" description="Guanylate cyclase" evidence="9">
    <location>
        <begin position="383"/>
        <end position="510"/>
    </location>
</feature>
<evidence type="ECO:0000256" key="5">
    <source>
        <dbReference type="ARBA" id="ARBA00022989"/>
    </source>
</evidence>
<evidence type="ECO:0000256" key="3">
    <source>
        <dbReference type="ARBA" id="ARBA00022475"/>
    </source>
</evidence>
<comment type="similarity">
    <text evidence="2">Belongs to the adenylyl cyclase class-3 family.</text>
</comment>
<keyword evidence="4 7" id="KW-0812">Transmembrane</keyword>
<dbReference type="Gene3D" id="3.30.70.1230">
    <property type="entry name" value="Nucleotide cyclase"/>
    <property type="match status" value="1"/>
</dbReference>
<dbReference type="EMBL" id="CP046172">
    <property type="protein sequence ID" value="QIS10448.1"/>
    <property type="molecule type" value="Genomic_DNA"/>
</dbReference>
<dbReference type="InterPro" id="IPR001054">
    <property type="entry name" value="A/G_cyclase"/>
</dbReference>
<name>A0A6G9YBA7_9NOCA</name>
<keyword evidence="5 7" id="KW-1133">Transmembrane helix</keyword>
<dbReference type="InterPro" id="IPR050697">
    <property type="entry name" value="Adenylyl/Guanylyl_Cyclase_3/4"/>
</dbReference>
<accession>A0A6G9YBA7</accession>
<dbReference type="Pfam" id="PF00211">
    <property type="entry name" value="Guanylate_cyc"/>
    <property type="match status" value="1"/>
</dbReference>
<dbReference type="Pfam" id="PF00672">
    <property type="entry name" value="HAMP"/>
    <property type="match status" value="1"/>
</dbReference>
<dbReference type="PROSITE" id="PS50125">
    <property type="entry name" value="GUANYLATE_CYCLASE_2"/>
    <property type="match status" value="1"/>
</dbReference>
<keyword evidence="6 7" id="KW-0472">Membrane</keyword>
<dbReference type="PANTHER" id="PTHR43081">
    <property type="entry name" value="ADENYLATE CYCLASE, TERMINAL-DIFFERENTIATION SPECIFIC-RELATED"/>
    <property type="match status" value="1"/>
</dbReference>
<evidence type="ECO:0000259" key="10">
    <source>
        <dbReference type="PROSITE" id="PS50885"/>
    </source>
</evidence>
<proteinExistence type="inferred from homology"/>
<evidence type="ECO:0000256" key="8">
    <source>
        <dbReference type="SAM" id="SignalP"/>
    </source>
</evidence>
<dbReference type="CDD" id="cd07302">
    <property type="entry name" value="CHD"/>
    <property type="match status" value="1"/>
</dbReference>
<feature type="transmembrane region" description="Helical" evidence="7">
    <location>
        <begin position="194"/>
        <end position="217"/>
    </location>
</feature>
<dbReference type="Proteomes" id="UP000503540">
    <property type="component" value="Chromosome"/>
</dbReference>
<dbReference type="Gene3D" id="6.10.340.10">
    <property type="match status" value="1"/>
</dbReference>
<dbReference type="GO" id="GO:0004016">
    <property type="term" value="F:adenylate cyclase activity"/>
    <property type="evidence" value="ECO:0007669"/>
    <property type="project" value="UniProtKB-ARBA"/>
</dbReference>
<feature type="transmembrane region" description="Helical" evidence="7">
    <location>
        <begin position="112"/>
        <end position="133"/>
    </location>
</feature>
<keyword evidence="3" id="KW-1003">Cell membrane</keyword>
<organism evidence="11 12">
    <name type="scientific">Nocardia arthritidis</name>
    <dbReference type="NCBI Taxonomy" id="228602"/>
    <lineage>
        <taxon>Bacteria</taxon>
        <taxon>Bacillati</taxon>
        <taxon>Actinomycetota</taxon>
        <taxon>Actinomycetes</taxon>
        <taxon>Mycobacteriales</taxon>
        <taxon>Nocardiaceae</taxon>
        <taxon>Nocardia</taxon>
    </lineage>
</organism>
<feature type="transmembrane region" description="Helical" evidence="7">
    <location>
        <begin position="273"/>
        <end position="297"/>
    </location>
</feature>
<dbReference type="SUPFAM" id="SSF158472">
    <property type="entry name" value="HAMP domain-like"/>
    <property type="match status" value="1"/>
</dbReference>
<evidence type="ECO:0000256" key="2">
    <source>
        <dbReference type="ARBA" id="ARBA00005381"/>
    </source>
</evidence>
<gene>
    <name evidence="11" type="ORF">F5544_12795</name>
</gene>
<dbReference type="AlphaFoldDB" id="A0A6G9YBA7"/>
<evidence type="ECO:0000256" key="4">
    <source>
        <dbReference type="ARBA" id="ARBA00022692"/>
    </source>
</evidence>
<feature type="transmembrane region" description="Helical" evidence="7">
    <location>
        <begin position="81"/>
        <end position="100"/>
    </location>
</feature>
<dbReference type="GO" id="GO:0005886">
    <property type="term" value="C:plasma membrane"/>
    <property type="evidence" value="ECO:0007669"/>
    <property type="project" value="UniProtKB-SubCell"/>
</dbReference>
<dbReference type="GO" id="GO:0035556">
    <property type="term" value="P:intracellular signal transduction"/>
    <property type="evidence" value="ECO:0007669"/>
    <property type="project" value="InterPro"/>
</dbReference>
<keyword evidence="8" id="KW-0732">Signal</keyword>
<evidence type="ECO:0000313" key="12">
    <source>
        <dbReference type="Proteomes" id="UP000503540"/>
    </source>
</evidence>
<evidence type="ECO:0000256" key="1">
    <source>
        <dbReference type="ARBA" id="ARBA00004651"/>
    </source>
</evidence>
<dbReference type="SMART" id="SM00044">
    <property type="entry name" value="CYCc"/>
    <property type="match status" value="1"/>
</dbReference>
<keyword evidence="12" id="KW-1185">Reference proteome</keyword>
<feature type="transmembrane region" description="Helical" evidence="7">
    <location>
        <begin position="247"/>
        <end position="267"/>
    </location>
</feature>
<evidence type="ECO:0000259" key="9">
    <source>
        <dbReference type="PROSITE" id="PS50125"/>
    </source>
</evidence>
<dbReference type="PANTHER" id="PTHR43081:SF17">
    <property type="entry name" value="BLL5647 PROTEIN"/>
    <property type="match status" value="1"/>
</dbReference>
<dbReference type="KEGG" id="nah:F5544_12795"/>
<dbReference type="CDD" id="cd06225">
    <property type="entry name" value="HAMP"/>
    <property type="match status" value="1"/>
</dbReference>
<dbReference type="InterPro" id="IPR003660">
    <property type="entry name" value="HAMP_dom"/>
</dbReference>
<sequence length="575" mass="61576">MSVVSWLRYSLFLVALSAARPDSAADRAVRAATEGLRRSGTGRTTDDQSGQLRGLQLSPDDRVWDAVAAVSERYRGRNSVILANFVGAALVTAQIIAVGFPWEGGGHFGRDVVIFGSAGAVYLIAATVTVDYLGRRRANQILTWVRERREPTTHEQSSTLFLPVAVAGEIFGRWLFGALLAATVEGALGYPLLYALRVGLVIVLAGLTSAALSFLLLERSGRPVLQLIFACEDQPVVMFGLRWRLMLAWVLSGAVPIVLLGTAPIGLTASQRAGLPVSLMVIAAAGVVAGLAVTFALTRSLVESVNDLQIAQRMVRQGDLTVRVPVDDIGEVGLLKAGFNDMVYGLRERQQLYDLFGRHVGTEVARVALAGSARLGGRRCQASVLFVDVIGSTTLAQCLPPESLVALLNEVFAAVVRCIGKEDGWVNKFEGDAALCVFGPPAENIGHSTAVLRAARALRVELMALARRYPGLDVAIGVSSGVVVAGNIGAEDRYEYTVIGDPVNEAARLTEQAKTVPERVLAAHGTIVDAADEAQWWQPYEVMKLRGRSDPTNTFIPVLCAASSFRVYSDTPRAK</sequence>
<reference evidence="11 12" key="1">
    <citation type="journal article" date="2019" name="ACS Chem. Biol.">
        <title>Identification and Mobilization of a Cryptic Antibiotic Biosynthesis Gene Locus from a Human-Pathogenic Nocardia Isolate.</title>
        <authorList>
            <person name="Herisse M."/>
            <person name="Ishida K."/>
            <person name="Porter J.L."/>
            <person name="Howden B."/>
            <person name="Hertweck C."/>
            <person name="Stinear T.P."/>
            <person name="Pidot S.J."/>
        </authorList>
    </citation>
    <scope>NUCLEOTIDE SEQUENCE [LARGE SCALE GENOMIC DNA]</scope>
    <source>
        <strain evidence="11 12">AUSMDU00012717</strain>
    </source>
</reference>
<dbReference type="SUPFAM" id="SSF55073">
    <property type="entry name" value="Nucleotide cyclase"/>
    <property type="match status" value="1"/>
</dbReference>
<feature type="domain" description="HAMP" evidence="10">
    <location>
        <begin position="299"/>
        <end position="351"/>
    </location>
</feature>
<comment type="subcellular location">
    <subcellularLocation>
        <location evidence="1">Cell membrane</location>
        <topology evidence="1">Multi-pass membrane protein</topology>
    </subcellularLocation>
</comment>
<evidence type="ECO:0000256" key="6">
    <source>
        <dbReference type="ARBA" id="ARBA00023136"/>
    </source>
</evidence>
<evidence type="ECO:0000256" key="7">
    <source>
        <dbReference type="SAM" id="Phobius"/>
    </source>
</evidence>
<evidence type="ECO:0000313" key="11">
    <source>
        <dbReference type="EMBL" id="QIS10448.1"/>
    </source>
</evidence>
<feature type="chain" id="PRO_5026010091" evidence="8">
    <location>
        <begin position="25"/>
        <end position="575"/>
    </location>
</feature>
<dbReference type="InterPro" id="IPR029787">
    <property type="entry name" value="Nucleotide_cyclase"/>
</dbReference>
<feature type="signal peptide" evidence="8">
    <location>
        <begin position="1"/>
        <end position="24"/>
    </location>
</feature>
<dbReference type="SMART" id="SM00304">
    <property type="entry name" value="HAMP"/>
    <property type="match status" value="1"/>
</dbReference>
<dbReference type="PROSITE" id="PS50885">
    <property type="entry name" value="HAMP"/>
    <property type="match status" value="1"/>
</dbReference>
<protein>
    <submittedName>
        <fullName evidence="11">HAMP domain-containing protein</fullName>
    </submittedName>
</protein>